<protein>
    <submittedName>
        <fullName evidence="1">Uncharacterized protein</fullName>
    </submittedName>
</protein>
<sequence>MFVRPTGAPHPCFTVNEQTGETIPKEMLQHEEGILYADMDLADCVEGKQYHDLVGGYQRLENVDVRIDKRRRGPVGVIEDERGVR</sequence>
<name>A0ABR4B0W0_9LECA</name>
<comment type="caution">
    <text evidence="1">The sequence shown here is derived from an EMBL/GenBank/DDBJ whole genome shotgun (WGS) entry which is preliminary data.</text>
</comment>
<organism evidence="1 2">
    <name type="scientific">Lepraria finkii</name>
    <dbReference type="NCBI Taxonomy" id="1340010"/>
    <lineage>
        <taxon>Eukaryota</taxon>
        <taxon>Fungi</taxon>
        <taxon>Dikarya</taxon>
        <taxon>Ascomycota</taxon>
        <taxon>Pezizomycotina</taxon>
        <taxon>Lecanoromycetes</taxon>
        <taxon>OSLEUM clade</taxon>
        <taxon>Lecanoromycetidae</taxon>
        <taxon>Lecanorales</taxon>
        <taxon>Lecanorineae</taxon>
        <taxon>Stereocaulaceae</taxon>
        <taxon>Lepraria</taxon>
    </lineage>
</organism>
<reference evidence="1 2" key="1">
    <citation type="submission" date="2024-09" db="EMBL/GenBank/DDBJ databases">
        <title>Rethinking Asexuality: The Enigmatic Case of Functional Sexual Genes in Lepraria (Stereocaulaceae).</title>
        <authorList>
            <person name="Doellman M."/>
            <person name="Sun Y."/>
            <person name="Barcenas-Pena A."/>
            <person name="Lumbsch H.T."/>
            <person name="Grewe F."/>
        </authorList>
    </citation>
    <scope>NUCLEOTIDE SEQUENCE [LARGE SCALE GENOMIC DNA]</scope>
    <source>
        <strain evidence="1 2">Grewe 0041</strain>
    </source>
</reference>
<dbReference type="Proteomes" id="UP001590951">
    <property type="component" value="Unassembled WGS sequence"/>
</dbReference>
<accession>A0ABR4B0W0</accession>
<evidence type="ECO:0000313" key="2">
    <source>
        <dbReference type="Proteomes" id="UP001590951"/>
    </source>
</evidence>
<proteinExistence type="predicted"/>
<gene>
    <name evidence="1" type="ORF">ABVK25_008341</name>
</gene>
<keyword evidence="2" id="KW-1185">Reference proteome</keyword>
<dbReference type="EMBL" id="JBHFEH010000035">
    <property type="protein sequence ID" value="KAL2051474.1"/>
    <property type="molecule type" value="Genomic_DNA"/>
</dbReference>
<evidence type="ECO:0000313" key="1">
    <source>
        <dbReference type="EMBL" id="KAL2051474.1"/>
    </source>
</evidence>